<keyword evidence="3" id="KW-0732">Signal</keyword>
<keyword evidence="2" id="KW-0812">Transmembrane</keyword>
<accession>A0A0D2FFG8</accession>
<keyword evidence="2" id="KW-1133">Transmembrane helix</keyword>
<evidence type="ECO:0000313" key="5">
    <source>
        <dbReference type="Proteomes" id="UP000054266"/>
    </source>
</evidence>
<dbReference type="HOGENOM" id="CLU_760843_0_0_1"/>
<feature type="signal peptide" evidence="3">
    <location>
        <begin position="1"/>
        <end position="20"/>
    </location>
</feature>
<dbReference type="AlphaFoldDB" id="A0A0D2FFG8"/>
<reference evidence="4 5" key="1">
    <citation type="submission" date="2015-01" db="EMBL/GenBank/DDBJ databases">
        <title>The Genome Sequence of Capronia semiimmersa CBS27337.</title>
        <authorList>
            <consortium name="The Broad Institute Genomics Platform"/>
            <person name="Cuomo C."/>
            <person name="de Hoog S."/>
            <person name="Gorbushina A."/>
            <person name="Stielow B."/>
            <person name="Teixiera M."/>
            <person name="Abouelleil A."/>
            <person name="Chapman S.B."/>
            <person name="Priest M."/>
            <person name="Young S.K."/>
            <person name="Wortman J."/>
            <person name="Nusbaum C."/>
            <person name="Birren B."/>
        </authorList>
    </citation>
    <scope>NUCLEOTIDE SEQUENCE [LARGE SCALE GENOMIC DNA]</scope>
    <source>
        <strain evidence="4 5">CBS 27337</strain>
    </source>
</reference>
<name>A0A0D2FFG8_9EURO</name>
<feature type="compositionally biased region" description="Low complexity" evidence="1">
    <location>
        <begin position="197"/>
        <end position="210"/>
    </location>
</feature>
<evidence type="ECO:0000256" key="3">
    <source>
        <dbReference type="SAM" id="SignalP"/>
    </source>
</evidence>
<protein>
    <submittedName>
        <fullName evidence="4">Uncharacterized protein</fullName>
    </submittedName>
</protein>
<keyword evidence="2" id="KW-0472">Membrane</keyword>
<dbReference type="Proteomes" id="UP000054266">
    <property type="component" value="Unassembled WGS sequence"/>
</dbReference>
<feature type="compositionally biased region" description="Polar residues" evidence="1">
    <location>
        <begin position="366"/>
        <end position="378"/>
    </location>
</feature>
<gene>
    <name evidence="4" type="ORF">PV04_06092</name>
</gene>
<feature type="chain" id="PRO_5002242085" evidence="3">
    <location>
        <begin position="21"/>
        <end position="378"/>
    </location>
</feature>
<organism evidence="4 5">
    <name type="scientific">Phialophora macrospora</name>
    <dbReference type="NCBI Taxonomy" id="1851006"/>
    <lineage>
        <taxon>Eukaryota</taxon>
        <taxon>Fungi</taxon>
        <taxon>Dikarya</taxon>
        <taxon>Ascomycota</taxon>
        <taxon>Pezizomycotina</taxon>
        <taxon>Eurotiomycetes</taxon>
        <taxon>Chaetothyriomycetidae</taxon>
        <taxon>Chaetothyriales</taxon>
        <taxon>Herpotrichiellaceae</taxon>
        <taxon>Phialophora</taxon>
    </lineage>
</organism>
<dbReference type="EMBL" id="KN846959">
    <property type="protein sequence ID" value="KIW66798.1"/>
    <property type="molecule type" value="Genomic_DNA"/>
</dbReference>
<feature type="region of interest" description="Disordered" evidence="1">
    <location>
        <begin position="56"/>
        <end position="83"/>
    </location>
</feature>
<evidence type="ECO:0000256" key="2">
    <source>
        <dbReference type="SAM" id="Phobius"/>
    </source>
</evidence>
<feature type="region of interest" description="Disordered" evidence="1">
    <location>
        <begin position="108"/>
        <end position="210"/>
    </location>
</feature>
<proteinExistence type="predicted"/>
<evidence type="ECO:0000313" key="4">
    <source>
        <dbReference type="EMBL" id="KIW66798.1"/>
    </source>
</evidence>
<feature type="compositionally biased region" description="Low complexity" evidence="1">
    <location>
        <begin position="165"/>
        <end position="179"/>
    </location>
</feature>
<evidence type="ECO:0000256" key="1">
    <source>
        <dbReference type="SAM" id="MobiDB-lite"/>
    </source>
</evidence>
<keyword evidence="5" id="KW-1185">Reference proteome</keyword>
<dbReference type="STRING" id="5601.A0A0D2FFG8"/>
<sequence length="378" mass="38178">MLPLELLSLLLAFTRCAVRAAPLQQRGIYDPLDPLKSVASELLSFTSAFAGPDSTGKLSGATSAASSTNTQQPSTASAGTSAAQSGLVSTGTTQATGSAGTGSITISGTASQLSTGGVSPSASDDPNSSGAVTTVSPGSATTSSDPSEGTGGVVPTTTGTGGASSTGTSSGSGSNPGSNSGSGSGPESGPGSGSGSGTPSSSSASTSTTGLSPGEIAAVVILPVLALLALLFLLFRYNRALREKYSTWNQARLDRSAYRRALDDPVLSFGMRQQNNQGLGMGDVEQLIRPFRPLSFGFSNPRRPFPRQQRKPLQWDPNHIGGDTASAIGMAVPLPPGQHSRSVSEVSEDSDIYGGDDRPGSRYQDIRSNQVSPESAVS</sequence>
<feature type="region of interest" description="Disordered" evidence="1">
    <location>
        <begin position="299"/>
        <end position="378"/>
    </location>
</feature>
<feature type="compositionally biased region" description="Polar residues" evidence="1">
    <location>
        <begin position="113"/>
        <end position="145"/>
    </location>
</feature>
<feature type="compositionally biased region" description="Gly residues" evidence="1">
    <location>
        <begin position="180"/>
        <end position="196"/>
    </location>
</feature>
<feature type="transmembrane region" description="Helical" evidence="2">
    <location>
        <begin position="216"/>
        <end position="235"/>
    </location>
</feature>